<dbReference type="Gene3D" id="3.10.129.10">
    <property type="entry name" value="Hotdog Thioesterase"/>
    <property type="match status" value="1"/>
</dbReference>
<dbReference type="PANTHER" id="PTHR34487:SF1">
    <property type="entry name" value="ACYL-ACP THIOESTERASE"/>
    <property type="match status" value="1"/>
</dbReference>
<keyword evidence="2" id="KW-1185">Reference proteome</keyword>
<dbReference type="EMBL" id="CAJHNH020001491">
    <property type="protein sequence ID" value="CAG5123279.1"/>
    <property type="molecule type" value="Genomic_DNA"/>
</dbReference>
<dbReference type="Proteomes" id="UP000678393">
    <property type="component" value="Unassembled WGS sequence"/>
</dbReference>
<name>A0A8S3Z2G2_9EUPU</name>
<organism evidence="1 2">
    <name type="scientific">Candidula unifasciata</name>
    <dbReference type="NCBI Taxonomy" id="100452"/>
    <lineage>
        <taxon>Eukaryota</taxon>
        <taxon>Metazoa</taxon>
        <taxon>Spiralia</taxon>
        <taxon>Lophotrochozoa</taxon>
        <taxon>Mollusca</taxon>
        <taxon>Gastropoda</taxon>
        <taxon>Heterobranchia</taxon>
        <taxon>Euthyneura</taxon>
        <taxon>Panpulmonata</taxon>
        <taxon>Eupulmonata</taxon>
        <taxon>Stylommatophora</taxon>
        <taxon>Helicina</taxon>
        <taxon>Helicoidea</taxon>
        <taxon>Geomitridae</taxon>
        <taxon>Candidula</taxon>
    </lineage>
</organism>
<sequence length="311" mass="35988">MYRSRINHLLRAYPSLNLRIEVHKDQHKALALLPGLRYDDINYTGQPDLHRLMNIIDRVEHAALYDHTLSFLDYHNLSKRGIGSYNKGIVMEIRRHFYEITTPKSPIQISLKLTGMMGTMFTVCSSATFGGRQRASIMLKSCNSLVHRESGLSEHIPEWWALKFLRLLPEVPDNYRPVQPPDSVGKTFSYHVVVTLRDTDTNGKTQHASYIRFFIDNVSIAASQNFYSNLTKIHDYYTMRISAIHFSPSVWGDSLAIETFQDPTDELKIHCFINKEGVIKWYGCLEYYEVMSEPELEPPAFMRKYPSSSEQ</sequence>
<dbReference type="SUPFAM" id="SSF54637">
    <property type="entry name" value="Thioesterase/thiol ester dehydrase-isomerase"/>
    <property type="match status" value="1"/>
</dbReference>
<reference evidence="1" key="1">
    <citation type="submission" date="2021-04" db="EMBL/GenBank/DDBJ databases">
        <authorList>
            <consortium name="Molecular Ecology Group"/>
        </authorList>
    </citation>
    <scope>NUCLEOTIDE SEQUENCE</scope>
</reference>
<gene>
    <name evidence="1" type="ORF">CUNI_LOCUS8837</name>
</gene>
<dbReference type="InterPro" id="IPR029069">
    <property type="entry name" value="HotDog_dom_sf"/>
</dbReference>
<dbReference type="OrthoDB" id="6055966at2759"/>
<accession>A0A8S3Z2G2</accession>
<dbReference type="PANTHER" id="PTHR34487">
    <property type="entry name" value="ACYL-ACP THIOESTERASE"/>
    <property type="match status" value="1"/>
</dbReference>
<proteinExistence type="predicted"/>
<comment type="caution">
    <text evidence="1">The sequence shown here is derived from an EMBL/GenBank/DDBJ whole genome shotgun (WGS) entry which is preliminary data.</text>
</comment>
<protein>
    <submittedName>
        <fullName evidence="1">Uncharacterized protein</fullName>
    </submittedName>
</protein>
<evidence type="ECO:0000313" key="2">
    <source>
        <dbReference type="Proteomes" id="UP000678393"/>
    </source>
</evidence>
<evidence type="ECO:0000313" key="1">
    <source>
        <dbReference type="EMBL" id="CAG5123279.1"/>
    </source>
</evidence>
<dbReference type="AlphaFoldDB" id="A0A8S3Z2G2"/>